<organism evidence="2 3">
    <name type="scientific">Bacillus toyonensis</name>
    <dbReference type="NCBI Taxonomy" id="155322"/>
    <lineage>
        <taxon>Bacteria</taxon>
        <taxon>Bacillati</taxon>
        <taxon>Bacillota</taxon>
        <taxon>Bacilli</taxon>
        <taxon>Bacillales</taxon>
        <taxon>Bacillaceae</taxon>
        <taxon>Bacillus</taxon>
        <taxon>Bacillus cereus group</taxon>
    </lineage>
</organism>
<dbReference type="PANTHER" id="PTHR46558:SF11">
    <property type="entry name" value="HTH-TYPE TRANSCRIPTIONAL REGULATOR XRE"/>
    <property type="match status" value="1"/>
</dbReference>
<dbReference type="InterPro" id="IPR010982">
    <property type="entry name" value="Lambda_DNA-bd_dom_sf"/>
</dbReference>
<evidence type="ECO:0000313" key="2">
    <source>
        <dbReference type="EMBL" id="PGG88823.1"/>
    </source>
</evidence>
<name>A0A2B5VHU3_9BACI</name>
<comment type="caution">
    <text evidence="2">The sequence shown here is derived from an EMBL/GenBank/DDBJ whole genome shotgun (WGS) entry which is preliminary data.</text>
</comment>
<protein>
    <submittedName>
        <fullName evidence="2">Transcriptional regulator</fullName>
    </submittedName>
</protein>
<dbReference type="AlphaFoldDB" id="A0A2B5VHU3"/>
<dbReference type="PROSITE" id="PS50943">
    <property type="entry name" value="HTH_CROC1"/>
    <property type="match status" value="1"/>
</dbReference>
<evidence type="ECO:0000313" key="3">
    <source>
        <dbReference type="Proteomes" id="UP000225320"/>
    </source>
</evidence>
<dbReference type="CDD" id="cd00093">
    <property type="entry name" value="HTH_XRE"/>
    <property type="match status" value="1"/>
</dbReference>
<reference evidence="2 3" key="1">
    <citation type="submission" date="2017-09" db="EMBL/GenBank/DDBJ databases">
        <title>Large-scale bioinformatics analysis of Bacillus genomes uncovers conserved roles of natural products in bacterial physiology.</title>
        <authorList>
            <consortium name="Agbiome Team Llc"/>
            <person name="Bleich R.M."/>
            <person name="Grubbs K.J."/>
            <person name="Santa Maria K.C."/>
            <person name="Allen S.E."/>
            <person name="Farag S."/>
            <person name="Shank E.A."/>
            <person name="Bowers A."/>
        </authorList>
    </citation>
    <scope>NUCLEOTIDE SEQUENCE [LARGE SCALE GENOMIC DNA]</scope>
    <source>
        <strain evidence="2 3">AFS094862</strain>
    </source>
</reference>
<dbReference type="Gene3D" id="1.10.260.40">
    <property type="entry name" value="lambda repressor-like DNA-binding domains"/>
    <property type="match status" value="1"/>
</dbReference>
<dbReference type="Pfam" id="PF13560">
    <property type="entry name" value="HTH_31"/>
    <property type="match status" value="1"/>
</dbReference>
<dbReference type="Proteomes" id="UP000225320">
    <property type="component" value="Unassembled WGS sequence"/>
</dbReference>
<dbReference type="SUPFAM" id="SSF47413">
    <property type="entry name" value="lambda repressor-like DNA-binding domains"/>
    <property type="match status" value="1"/>
</dbReference>
<dbReference type="InterPro" id="IPR001387">
    <property type="entry name" value="Cro/C1-type_HTH"/>
</dbReference>
<sequence length="118" mass="13596">MITVEFKDRLRQLRKERNLTQNDLGQAIGVTAGSVSKFETGFKPASRETVERAADFLSVPVDYLLGRSDSRELDEGMNQKYLSLKNRLEQLPEEHQDIVLQNMLTMMESLEKLKYTSK</sequence>
<keyword evidence="1" id="KW-0238">DNA-binding</keyword>
<dbReference type="GO" id="GO:0003677">
    <property type="term" value="F:DNA binding"/>
    <property type="evidence" value="ECO:0007669"/>
    <property type="project" value="UniProtKB-KW"/>
</dbReference>
<dbReference type="PANTHER" id="PTHR46558">
    <property type="entry name" value="TRACRIPTIONAL REGULATORY PROTEIN-RELATED-RELATED"/>
    <property type="match status" value="1"/>
</dbReference>
<evidence type="ECO:0000256" key="1">
    <source>
        <dbReference type="ARBA" id="ARBA00023125"/>
    </source>
</evidence>
<proteinExistence type="predicted"/>
<accession>A0A2B5VHU3</accession>
<dbReference type="EMBL" id="NVOI01000074">
    <property type="protein sequence ID" value="PGG88823.1"/>
    <property type="molecule type" value="Genomic_DNA"/>
</dbReference>
<dbReference type="SMART" id="SM00530">
    <property type="entry name" value="HTH_XRE"/>
    <property type="match status" value="1"/>
</dbReference>
<gene>
    <name evidence="2" type="ORF">CON73_18970</name>
</gene>